<dbReference type="PANTHER" id="PTHR23514">
    <property type="entry name" value="BYPASS OF STOP CODON PROTEIN 6"/>
    <property type="match status" value="1"/>
</dbReference>
<evidence type="ECO:0000313" key="9">
    <source>
        <dbReference type="Proteomes" id="UP000029839"/>
    </source>
</evidence>
<dbReference type="OrthoDB" id="9809599at2"/>
<feature type="transmembrane region" description="Helical" evidence="6">
    <location>
        <begin position="115"/>
        <end position="132"/>
    </location>
</feature>
<dbReference type="PROSITE" id="PS50850">
    <property type="entry name" value="MFS"/>
    <property type="match status" value="1"/>
</dbReference>
<feature type="transmembrane region" description="Helical" evidence="6">
    <location>
        <begin position="153"/>
        <end position="174"/>
    </location>
</feature>
<evidence type="ECO:0000256" key="5">
    <source>
        <dbReference type="SAM" id="MobiDB-lite"/>
    </source>
</evidence>
<comment type="subcellular location">
    <subcellularLocation>
        <location evidence="1">Cell membrane</location>
        <topology evidence="1">Multi-pass membrane protein</topology>
    </subcellularLocation>
</comment>
<name>A0A0A0BQH2_9CELL</name>
<feature type="region of interest" description="Disordered" evidence="5">
    <location>
        <begin position="436"/>
        <end position="479"/>
    </location>
</feature>
<dbReference type="RefSeq" id="WP_052426347.1">
    <property type="nucleotide sequence ID" value="NZ_AXCY01000071.1"/>
</dbReference>
<feature type="transmembrane region" description="Helical" evidence="6">
    <location>
        <begin position="294"/>
        <end position="314"/>
    </location>
</feature>
<accession>A0A0A0BQH2</accession>
<dbReference type="InterPro" id="IPR011701">
    <property type="entry name" value="MFS"/>
</dbReference>
<keyword evidence="3 6" id="KW-1133">Transmembrane helix</keyword>
<evidence type="ECO:0000256" key="4">
    <source>
        <dbReference type="ARBA" id="ARBA00023136"/>
    </source>
</evidence>
<sequence>MPRPAAAPRGRTAPPVAPHVTRAHRQLLGLYLLLGVTVSSWLARMPSVRSALDLSEAGLGVVLLLGAVGSLLTVLVAGGVVTRYGSRRTLTAAAVMFSVATVLLGLGPALGRVEVLVVGVFVMSASFALGNVPMNVETVVVERALGRTVVPQFHAAFSVGAVTGSLLGAGAAFLDVPLLVQFGGIGLVSLVWRLASIPAAVLPVPPRAADAPPAARGMRSALGAWRERRTLVVGVIVLTAALSEGSANNWLAIAVVDGFRQTEAVAAVVYGVFTGSMMVARLAGTWAIDRFGRVTVLAASGSVAFGGLLLFGLAPSLPLAVVGVVGWGLGAGLVVPIGMAAVSHEPLRAASRVAVVSAFASVSSIAAPPLLGLAAGAVGARHALLLVAVGLAVSVVLARSVAAPADAQPGTPATATPPVDDDALVLAVDTAPDAPAATSATHEASVTPTAALPTVPAGPPAVPSAVPAQRGPLLEEVVR</sequence>
<dbReference type="PANTHER" id="PTHR23514:SF13">
    <property type="entry name" value="INNER MEMBRANE PROTEIN YBJJ"/>
    <property type="match status" value="1"/>
</dbReference>
<feature type="transmembrane region" description="Helical" evidence="6">
    <location>
        <begin position="27"/>
        <end position="45"/>
    </location>
</feature>
<comment type="caution">
    <text evidence="8">The sequence shown here is derived from an EMBL/GenBank/DDBJ whole genome shotgun (WGS) entry which is preliminary data.</text>
</comment>
<feature type="transmembrane region" description="Helical" evidence="6">
    <location>
        <begin position="90"/>
        <end position="109"/>
    </location>
</feature>
<reference evidence="8 9" key="1">
    <citation type="submission" date="2013-08" db="EMBL/GenBank/DDBJ databases">
        <title>Genome sequencing of Cellulomonas carbonis T26.</title>
        <authorList>
            <person name="Chen F."/>
            <person name="Li Y."/>
            <person name="Wang G."/>
        </authorList>
    </citation>
    <scope>NUCLEOTIDE SEQUENCE [LARGE SCALE GENOMIC DNA]</scope>
    <source>
        <strain evidence="8 9">T26</strain>
    </source>
</reference>
<feature type="transmembrane region" description="Helical" evidence="6">
    <location>
        <begin position="264"/>
        <end position="282"/>
    </location>
</feature>
<gene>
    <name evidence="8" type="ORF">N868_17785</name>
</gene>
<keyword evidence="4 6" id="KW-0472">Membrane</keyword>
<dbReference type="GO" id="GO:0022857">
    <property type="term" value="F:transmembrane transporter activity"/>
    <property type="evidence" value="ECO:0007669"/>
    <property type="project" value="InterPro"/>
</dbReference>
<dbReference type="InterPro" id="IPR036259">
    <property type="entry name" value="MFS_trans_sf"/>
</dbReference>
<feature type="transmembrane region" description="Helical" evidence="6">
    <location>
        <begin position="383"/>
        <end position="402"/>
    </location>
</feature>
<evidence type="ECO:0000256" key="2">
    <source>
        <dbReference type="ARBA" id="ARBA00022692"/>
    </source>
</evidence>
<dbReference type="Proteomes" id="UP000029839">
    <property type="component" value="Unassembled WGS sequence"/>
</dbReference>
<dbReference type="Pfam" id="PF07690">
    <property type="entry name" value="MFS_1"/>
    <property type="match status" value="1"/>
</dbReference>
<keyword evidence="2 6" id="KW-0812">Transmembrane</keyword>
<protein>
    <submittedName>
        <fullName evidence="8">Membrane protein</fullName>
    </submittedName>
</protein>
<feature type="transmembrane region" description="Helical" evidence="6">
    <location>
        <begin position="320"/>
        <end position="342"/>
    </location>
</feature>
<reference evidence="8 9" key="2">
    <citation type="journal article" date="2015" name="Stand. Genomic Sci.">
        <title>Draft genome sequence of Cellulomonas carbonis T26(T) and comparative analysis of six Cellulomonas genomes.</title>
        <authorList>
            <person name="Zhuang W."/>
            <person name="Zhang S."/>
            <person name="Xia X."/>
            <person name="Wang G."/>
        </authorList>
    </citation>
    <scope>NUCLEOTIDE SEQUENCE [LARGE SCALE GENOMIC DNA]</scope>
    <source>
        <strain evidence="8 9">T26</strain>
    </source>
</reference>
<dbReference type="SUPFAM" id="SSF103473">
    <property type="entry name" value="MFS general substrate transporter"/>
    <property type="match status" value="1"/>
</dbReference>
<feature type="transmembrane region" description="Helical" evidence="6">
    <location>
        <begin position="57"/>
        <end position="78"/>
    </location>
</feature>
<dbReference type="InterPro" id="IPR020846">
    <property type="entry name" value="MFS_dom"/>
</dbReference>
<dbReference type="InterPro" id="IPR051788">
    <property type="entry name" value="MFS_Transporter"/>
</dbReference>
<dbReference type="EMBL" id="AXCY01000071">
    <property type="protein sequence ID" value="KGM09912.1"/>
    <property type="molecule type" value="Genomic_DNA"/>
</dbReference>
<feature type="transmembrane region" description="Helical" evidence="6">
    <location>
        <begin position="354"/>
        <end position="377"/>
    </location>
</feature>
<feature type="compositionally biased region" description="Low complexity" evidence="5">
    <location>
        <begin position="436"/>
        <end position="455"/>
    </location>
</feature>
<evidence type="ECO:0000259" key="7">
    <source>
        <dbReference type="PROSITE" id="PS50850"/>
    </source>
</evidence>
<feature type="transmembrane region" description="Helical" evidence="6">
    <location>
        <begin position="231"/>
        <end position="252"/>
    </location>
</feature>
<evidence type="ECO:0000256" key="1">
    <source>
        <dbReference type="ARBA" id="ARBA00004651"/>
    </source>
</evidence>
<proteinExistence type="predicted"/>
<dbReference type="GO" id="GO:0005886">
    <property type="term" value="C:plasma membrane"/>
    <property type="evidence" value="ECO:0007669"/>
    <property type="project" value="UniProtKB-SubCell"/>
</dbReference>
<feature type="domain" description="Major facilitator superfamily (MFS) profile" evidence="7">
    <location>
        <begin position="23"/>
        <end position="406"/>
    </location>
</feature>
<evidence type="ECO:0000256" key="6">
    <source>
        <dbReference type="SAM" id="Phobius"/>
    </source>
</evidence>
<feature type="transmembrane region" description="Helical" evidence="6">
    <location>
        <begin position="180"/>
        <end position="202"/>
    </location>
</feature>
<evidence type="ECO:0000256" key="3">
    <source>
        <dbReference type="ARBA" id="ARBA00022989"/>
    </source>
</evidence>
<organism evidence="8 9">
    <name type="scientific">Cellulomonas carbonis T26</name>
    <dbReference type="NCBI Taxonomy" id="947969"/>
    <lineage>
        <taxon>Bacteria</taxon>
        <taxon>Bacillati</taxon>
        <taxon>Actinomycetota</taxon>
        <taxon>Actinomycetes</taxon>
        <taxon>Micrococcales</taxon>
        <taxon>Cellulomonadaceae</taxon>
        <taxon>Cellulomonas</taxon>
    </lineage>
</organism>
<dbReference type="AlphaFoldDB" id="A0A0A0BQH2"/>
<evidence type="ECO:0000313" key="8">
    <source>
        <dbReference type="EMBL" id="KGM09912.1"/>
    </source>
</evidence>
<keyword evidence="9" id="KW-1185">Reference proteome</keyword>
<dbReference type="Gene3D" id="1.20.1250.20">
    <property type="entry name" value="MFS general substrate transporter like domains"/>
    <property type="match status" value="2"/>
</dbReference>